<reference evidence="2 3" key="1">
    <citation type="submission" date="2019-03" db="EMBL/GenBank/DDBJ databases">
        <title>Genomic Encyclopedia of Type Strains, Phase IV (KMG-IV): sequencing the most valuable type-strain genomes for metagenomic binning, comparative biology and taxonomic classification.</title>
        <authorList>
            <person name="Goeker M."/>
        </authorList>
    </citation>
    <scope>NUCLEOTIDE SEQUENCE [LARGE SCALE GENOMIC DNA]</scope>
    <source>
        <strain evidence="2 3">DSM 21153</strain>
    </source>
</reference>
<keyword evidence="1" id="KW-0812">Transmembrane</keyword>
<protein>
    <submittedName>
        <fullName evidence="2">Uncharacterized protein (DUF983 family)</fullName>
    </submittedName>
</protein>
<dbReference type="Pfam" id="PF06170">
    <property type="entry name" value="DUF983"/>
    <property type="match status" value="1"/>
</dbReference>
<feature type="transmembrane region" description="Helical" evidence="1">
    <location>
        <begin position="64"/>
        <end position="84"/>
    </location>
</feature>
<dbReference type="InterPro" id="IPR009325">
    <property type="entry name" value="DUF983"/>
</dbReference>
<evidence type="ECO:0000256" key="1">
    <source>
        <dbReference type="SAM" id="Phobius"/>
    </source>
</evidence>
<keyword evidence="1" id="KW-0472">Membrane</keyword>
<feature type="transmembrane region" description="Helical" evidence="1">
    <location>
        <begin position="90"/>
        <end position="109"/>
    </location>
</feature>
<keyword evidence="3" id="KW-1185">Reference proteome</keyword>
<dbReference type="OrthoDB" id="9799456at2"/>
<gene>
    <name evidence="2" type="ORF">EV216_101201</name>
</gene>
<accession>A0A4R1Z3C4</accession>
<keyword evidence="1" id="KW-1133">Transmembrane helix</keyword>
<sequence length="132" mass="14548">MTATDHSMFDMHPRPIGTAILRGWCKRCPNCGAGPMMSGYLSVREHCPVCMEELHHYHSDDGPVYLTVLIVAFLASPLVLWAHLAFQPDPLVLASVFTIGCIGLALYLLPRLKGVMVALQWARRMHGFGSGT</sequence>
<dbReference type="EMBL" id="SLVM01000001">
    <property type="protein sequence ID" value="TCM88187.1"/>
    <property type="molecule type" value="Genomic_DNA"/>
</dbReference>
<organism evidence="2 3">
    <name type="scientific">Rhodovulum steppense</name>
    <dbReference type="NCBI Taxonomy" id="540251"/>
    <lineage>
        <taxon>Bacteria</taxon>
        <taxon>Pseudomonadati</taxon>
        <taxon>Pseudomonadota</taxon>
        <taxon>Alphaproteobacteria</taxon>
        <taxon>Rhodobacterales</taxon>
        <taxon>Paracoccaceae</taxon>
        <taxon>Rhodovulum</taxon>
    </lineage>
</organism>
<dbReference type="Proteomes" id="UP000295277">
    <property type="component" value="Unassembled WGS sequence"/>
</dbReference>
<evidence type="ECO:0000313" key="2">
    <source>
        <dbReference type="EMBL" id="TCM88187.1"/>
    </source>
</evidence>
<name>A0A4R1Z3C4_9RHOB</name>
<dbReference type="AlphaFoldDB" id="A0A4R1Z3C4"/>
<evidence type="ECO:0000313" key="3">
    <source>
        <dbReference type="Proteomes" id="UP000295277"/>
    </source>
</evidence>
<dbReference type="RefSeq" id="WP_132693184.1">
    <property type="nucleotide sequence ID" value="NZ_SLVM01000001.1"/>
</dbReference>
<comment type="caution">
    <text evidence="2">The sequence shown here is derived from an EMBL/GenBank/DDBJ whole genome shotgun (WGS) entry which is preliminary data.</text>
</comment>
<proteinExistence type="predicted"/>